<comment type="caution">
    <text evidence="2">The sequence shown here is derived from an EMBL/GenBank/DDBJ whole genome shotgun (WGS) entry which is preliminary data.</text>
</comment>
<name>A0ABP1FP99_9CHLO</name>
<evidence type="ECO:0000313" key="3">
    <source>
        <dbReference type="Proteomes" id="UP001497392"/>
    </source>
</evidence>
<evidence type="ECO:0000256" key="1">
    <source>
        <dbReference type="SAM" id="MobiDB-lite"/>
    </source>
</evidence>
<feature type="compositionally biased region" description="Basic and acidic residues" evidence="1">
    <location>
        <begin position="134"/>
        <end position="150"/>
    </location>
</feature>
<evidence type="ECO:0000313" key="2">
    <source>
        <dbReference type="EMBL" id="CAL5221761.1"/>
    </source>
</evidence>
<dbReference type="EMBL" id="CAXHTA020000005">
    <property type="protein sequence ID" value="CAL5221761.1"/>
    <property type="molecule type" value="Genomic_DNA"/>
</dbReference>
<sequence length="479" mass="49364">MCRAILASKEPEQVADDLAAIIPHDEALPDILIVEDGPDTEQAGPSDELSQQAASDNALALDEDMFGAAADSAAVVSYEAPQQTDVEYELAAGSPAYALRQDIADSAMEDSHMDTGNELMTTEMWRKPAIDEHAEEAHQADEHTFEHAESAQEPSDALAAEVAAVTDELVDIAIAEDQAVTAQLPPAEEEAVGAALEATLEGLVSTAEAGKPDQLSAENLQTDAENVAAADFGNSEEAVDAEDTSVAEQQDLANSILSEPSTVDSQVTAGEGDGMEQGPTTDAAVNVSELQPAVQEDVQMPVTNSEEALTEEQQGNFAQAATSRAPILMPVNGAEDAASPYAAADTGAVSTPEASLHEPSYADAIFPDTYTLAPGSDTDGLAAGSDTNTLATASDTEDAASPDAAADTKHDAPGASPLLKPSQEEMPSEAAALVTHDSVQVNLTLVSSSTVYSPAEEAEPAGARISANPQPIEDNGTKA</sequence>
<reference evidence="2 3" key="1">
    <citation type="submission" date="2024-06" db="EMBL/GenBank/DDBJ databases">
        <authorList>
            <person name="Kraege A."/>
            <person name="Thomma B."/>
        </authorList>
    </citation>
    <scope>NUCLEOTIDE SEQUENCE [LARGE SCALE GENOMIC DNA]</scope>
</reference>
<feature type="region of interest" description="Disordered" evidence="1">
    <location>
        <begin position="33"/>
        <end position="58"/>
    </location>
</feature>
<feature type="compositionally biased region" description="Polar residues" evidence="1">
    <location>
        <begin position="385"/>
        <end position="394"/>
    </location>
</feature>
<dbReference type="Proteomes" id="UP001497392">
    <property type="component" value="Unassembled WGS sequence"/>
</dbReference>
<protein>
    <submittedName>
        <fullName evidence="2">G4014 protein</fullName>
    </submittedName>
</protein>
<gene>
    <name evidence="2" type="primary">g4014</name>
    <name evidence="2" type="ORF">VP750_LOCUS3420</name>
</gene>
<keyword evidence="3" id="KW-1185">Reference proteome</keyword>
<accession>A0ABP1FP99</accession>
<feature type="compositionally biased region" description="Polar residues" evidence="1">
    <location>
        <begin position="254"/>
        <end position="268"/>
    </location>
</feature>
<feature type="region of interest" description="Disordered" evidence="1">
    <location>
        <begin position="377"/>
        <end position="429"/>
    </location>
</feature>
<proteinExistence type="predicted"/>
<feature type="region of interest" description="Disordered" evidence="1">
    <location>
        <begin position="450"/>
        <end position="479"/>
    </location>
</feature>
<organism evidence="2 3">
    <name type="scientific">Coccomyxa viridis</name>
    <dbReference type="NCBI Taxonomy" id="1274662"/>
    <lineage>
        <taxon>Eukaryota</taxon>
        <taxon>Viridiplantae</taxon>
        <taxon>Chlorophyta</taxon>
        <taxon>core chlorophytes</taxon>
        <taxon>Trebouxiophyceae</taxon>
        <taxon>Trebouxiophyceae incertae sedis</taxon>
        <taxon>Coccomyxaceae</taxon>
        <taxon>Coccomyxa</taxon>
    </lineage>
</organism>
<feature type="region of interest" description="Disordered" evidence="1">
    <location>
        <begin position="254"/>
        <end position="280"/>
    </location>
</feature>
<feature type="region of interest" description="Disordered" evidence="1">
    <location>
        <begin position="134"/>
        <end position="154"/>
    </location>
</feature>